<name>A0A8J5IEZ2_9STRA</name>
<dbReference type="AlphaFoldDB" id="A0A8J5IEZ2"/>
<sequence>MDVEAEDGSPKDPGADVSTGAEAAEGTLAPPAASAPEGGGPPAGSDHSIEGDDDCPMPRPPTPPRRSLPPPTPRCLSLPPPGLARSRASSLPQEAVLVV</sequence>
<gene>
    <name evidence="2" type="ORF">JG688_00010324</name>
</gene>
<protein>
    <submittedName>
        <fullName evidence="2">Uncharacterized protein</fullName>
    </submittedName>
</protein>
<dbReference type="EMBL" id="JAENGY010000645">
    <property type="protein sequence ID" value="KAG6958902.1"/>
    <property type="molecule type" value="Genomic_DNA"/>
</dbReference>
<feature type="compositionally biased region" description="Pro residues" evidence="1">
    <location>
        <begin position="57"/>
        <end position="82"/>
    </location>
</feature>
<evidence type="ECO:0000313" key="2">
    <source>
        <dbReference type="EMBL" id="KAG6958902.1"/>
    </source>
</evidence>
<feature type="region of interest" description="Disordered" evidence="1">
    <location>
        <begin position="1"/>
        <end position="99"/>
    </location>
</feature>
<evidence type="ECO:0000256" key="1">
    <source>
        <dbReference type="SAM" id="MobiDB-lite"/>
    </source>
</evidence>
<evidence type="ECO:0000313" key="3">
    <source>
        <dbReference type="Proteomes" id="UP000709295"/>
    </source>
</evidence>
<keyword evidence="3" id="KW-1185">Reference proteome</keyword>
<proteinExistence type="predicted"/>
<accession>A0A8J5IEZ2</accession>
<organism evidence="2 3">
    <name type="scientific">Phytophthora aleatoria</name>
    <dbReference type="NCBI Taxonomy" id="2496075"/>
    <lineage>
        <taxon>Eukaryota</taxon>
        <taxon>Sar</taxon>
        <taxon>Stramenopiles</taxon>
        <taxon>Oomycota</taxon>
        <taxon>Peronosporomycetes</taxon>
        <taxon>Peronosporales</taxon>
        <taxon>Peronosporaceae</taxon>
        <taxon>Phytophthora</taxon>
    </lineage>
</organism>
<reference evidence="2" key="1">
    <citation type="submission" date="2021-01" db="EMBL/GenBank/DDBJ databases">
        <title>Phytophthora aleatoria, a newly-described species from Pinus radiata is distinct from Phytophthora cactorum isolates based on comparative genomics.</title>
        <authorList>
            <person name="Mcdougal R."/>
            <person name="Panda P."/>
            <person name="Williams N."/>
            <person name="Studholme D.J."/>
        </authorList>
    </citation>
    <scope>NUCLEOTIDE SEQUENCE</scope>
    <source>
        <strain evidence="2">NZFS 4037</strain>
    </source>
</reference>
<comment type="caution">
    <text evidence="2">The sequence shown here is derived from an EMBL/GenBank/DDBJ whole genome shotgun (WGS) entry which is preliminary data.</text>
</comment>
<dbReference type="Proteomes" id="UP000709295">
    <property type="component" value="Unassembled WGS sequence"/>
</dbReference>